<organism evidence="1 2">
    <name type="scientific">Trichinella patagoniensis</name>
    <dbReference type="NCBI Taxonomy" id="990121"/>
    <lineage>
        <taxon>Eukaryota</taxon>
        <taxon>Metazoa</taxon>
        <taxon>Ecdysozoa</taxon>
        <taxon>Nematoda</taxon>
        <taxon>Enoplea</taxon>
        <taxon>Dorylaimia</taxon>
        <taxon>Trichinellida</taxon>
        <taxon>Trichinellidae</taxon>
        <taxon>Trichinella</taxon>
    </lineage>
</organism>
<dbReference type="EMBL" id="JYDQ01000007">
    <property type="protein sequence ID" value="KRY22807.1"/>
    <property type="molecule type" value="Genomic_DNA"/>
</dbReference>
<comment type="caution">
    <text evidence="1">The sequence shown here is derived from an EMBL/GenBank/DDBJ whole genome shotgun (WGS) entry which is preliminary data.</text>
</comment>
<sequence length="91" mass="9801">MNSAAKRAGAKELMNSDAPAEMVIKTSVLKNKLVTSTASIECASSPELKRKGCMATALGMVDLHEEIILRVPSSRIVGVHDQLEQYPCLLC</sequence>
<dbReference type="AlphaFoldDB" id="A0A0V1AD93"/>
<keyword evidence="2" id="KW-1185">Reference proteome</keyword>
<reference evidence="1 2" key="1">
    <citation type="submission" date="2015-01" db="EMBL/GenBank/DDBJ databases">
        <title>Evolution of Trichinella species and genotypes.</title>
        <authorList>
            <person name="Korhonen P.K."/>
            <person name="Edoardo P."/>
            <person name="Giuseppe L.R."/>
            <person name="Gasser R.B."/>
        </authorList>
    </citation>
    <scope>NUCLEOTIDE SEQUENCE [LARGE SCALE GENOMIC DNA]</scope>
    <source>
        <strain evidence="1">ISS2496</strain>
    </source>
</reference>
<protein>
    <submittedName>
        <fullName evidence="1">Uncharacterized protein</fullName>
    </submittedName>
</protein>
<evidence type="ECO:0000313" key="2">
    <source>
        <dbReference type="Proteomes" id="UP000054783"/>
    </source>
</evidence>
<proteinExistence type="predicted"/>
<gene>
    <name evidence="1" type="ORF">T12_7083</name>
</gene>
<name>A0A0V1AD93_9BILA</name>
<dbReference type="Proteomes" id="UP000054783">
    <property type="component" value="Unassembled WGS sequence"/>
</dbReference>
<accession>A0A0V1AD93</accession>
<evidence type="ECO:0000313" key="1">
    <source>
        <dbReference type="EMBL" id="KRY22807.1"/>
    </source>
</evidence>